<dbReference type="InterPro" id="IPR003347">
    <property type="entry name" value="JmjC_dom"/>
</dbReference>
<dbReference type="Proteomes" id="UP000542125">
    <property type="component" value="Unassembled WGS sequence"/>
</dbReference>
<dbReference type="AlphaFoldDB" id="A0A7Y9LLZ5"/>
<dbReference type="InterPro" id="IPR046799">
    <property type="entry name" value="ROXA-like_wH"/>
</dbReference>
<evidence type="ECO:0000256" key="5">
    <source>
        <dbReference type="ARBA" id="ARBA00023004"/>
    </source>
</evidence>
<keyword evidence="2" id="KW-0479">Metal-binding</keyword>
<evidence type="ECO:0000256" key="3">
    <source>
        <dbReference type="ARBA" id="ARBA00022964"/>
    </source>
</evidence>
<proteinExistence type="predicted"/>
<dbReference type="GO" id="GO:0005840">
    <property type="term" value="C:ribosome"/>
    <property type="evidence" value="ECO:0007669"/>
    <property type="project" value="UniProtKB-KW"/>
</dbReference>
<dbReference type="Gene3D" id="3.40.366.30">
    <property type="entry name" value="50S ribosomal protein L16 arginine hydroxylase, Chain A, Domain 2"/>
    <property type="match status" value="1"/>
</dbReference>
<dbReference type="PANTHER" id="PTHR13096">
    <property type="entry name" value="MINA53 MYC INDUCED NUCLEAR ANTIGEN"/>
    <property type="match status" value="1"/>
</dbReference>
<keyword evidence="5" id="KW-0408">Iron</keyword>
<reference evidence="7 8" key="1">
    <citation type="submission" date="2020-07" db="EMBL/GenBank/DDBJ databases">
        <title>Genomic Encyclopedia of Type Strains, Phase IV (KMG-V): Genome sequencing to study the core and pangenomes of soil and plant-associated prokaryotes.</title>
        <authorList>
            <person name="Whitman W."/>
        </authorList>
    </citation>
    <scope>NUCLEOTIDE SEQUENCE [LARGE SCALE GENOMIC DNA]</scope>
    <source>
        <strain evidence="7 8">SAS40</strain>
    </source>
</reference>
<dbReference type="Pfam" id="PF20514">
    <property type="entry name" value="WHD_ROXA"/>
    <property type="match status" value="1"/>
</dbReference>
<keyword evidence="8" id="KW-1185">Reference proteome</keyword>
<dbReference type="EMBL" id="JACBYR010000001">
    <property type="protein sequence ID" value="NYE83087.1"/>
    <property type="molecule type" value="Genomic_DNA"/>
</dbReference>
<dbReference type="EC" id="1.14.11.47" evidence="7"/>
<keyword evidence="7" id="KW-0689">Ribosomal protein</keyword>
<accession>A0A7Y9LLZ5</accession>
<dbReference type="Gene3D" id="2.60.120.650">
    <property type="entry name" value="Cupin"/>
    <property type="match status" value="1"/>
</dbReference>
<evidence type="ECO:0000259" key="6">
    <source>
        <dbReference type="PROSITE" id="PS51184"/>
    </source>
</evidence>
<dbReference type="GO" id="GO:0016706">
    <property type="term" value="F:2-oxoglutarate-dependent dioxygenase activity"/>
    <property type="evidence" value="ECO:0007669"/>
    <property type="project" value="TreeGrafter"/>
</dbReference>
<protein>
    <submittedName>
        <fullName evidence="7">50S ribosomal protein L16 3-hydroxylase</fullName>
        <ecNumber evidence="7">1.14.11.47</ecNumber>
    </submittedName>
</protein>
<organism evidence="7 8">
    <name type="scientific">Pigmentiphaga litoralis</name>
    <dbReference type="NCBI Taxonomy" id="516702"/>
    <lineage>
        <taxon>Bacteria</taxon>
        <taxon>Pseudomonadati</taxon>
        <taxon>Pseudomonadota</taxon>
        <taxon>Betaproteobacteria</taxon>
        <taxon>Burkholderiales</taxon>
        <taxon>Alcaligenaceae</taxon>
        <taxon>Pigmentiphaga</taxon>
    </lineage>
</organism>
<feature type="domain" description="JmjC" evidence="6">
    <location>
        <begin position="98"/>
        <end position="224"/>
    </location>
</feature>
<name>A0A7Y9LLZ5_9BURK</name>
<keyword evidence="3" id="KW-0223">Dioxygenase</keyword>
<dbReference type="SMART" id="SM00558">
    <property type="entry name" value="JmjC"/>
    <property type="match status" value="1"/>
</dbReference>
<gene>
    <name evidence="7" type="ORF">FHW18_002358</name>
</gene>
<sequence>MNANESTALLAGLTPAQFMQRHWQKKPLLIRGAIPDFRPPLSIADVKRLSRQDEVESRLVWREDGQWQMESGPFARLPPAKEPEWSLLVQGVNLHDDAAAALMHRFRFVPDARLDDLMISIATDGGGVGPHFDSYDVFLLQAVGQRRWRIGKQKDLSLDPNALLKILANFTPTEEFVLNPGDMLYLPPAYAHDGIAEGECMTISIGFRSPSLVELARGMLEAAADQLSDRTPTPLKGHYRDPDQPAIDQPAALPETLVDAALAAAAAVPLDRTLASRFLGCWLTEPKPDVVFDAVDMDTLPDLAEDWPAAGVLTLDRRTLMIYRERTAFINGEMIDHPASAALRHLADARTLDCADPVCRKLTDAERSMLTDWLDDGWLHFADQPAAPARKSARR</sequence>
<dbReference type="PROSITE" id="PS51184">
    <property type="entry name" value="JMJC"/>
    <property type="match status" value="1"/>
</dbReference>
<evidence type="ECO:0000256" key="2">
    <source>
        <dbReference type="ARBA" id="ARBA00022723"/>
    </source>
</evidence>
<evidence type="ECO:0000313" key="7">
    <source>
        <dbReference type="EMBL" id="NYE83087.1"/>
    </source>
</evidence>
<evidence type="ECO:0000313" key="8">
    <source>
        <dbReference type="Proteomes" id="UP000542125"/>
    </source>
</evidence>
<dbReference type="SUPFAM" id="SSF51197">
    <property type="entry name" value="Clavaminate synthase-like"/>
    <property type="match status" value="1"/>
</dbReference>
<keyword evidence="7" id="KW-0687">Ribonucleoprotein</keyword>
<dbReference type="RefSeq" id="WP_179586475.1">
    <property type="nucleotide sequence ID" value="NZ_JACBYR010000001.1"/>
</dbReference>
<keyword evidence="4 7" id="KW-0560">Oxidoreductase</keyword>
<evidence type="ECO:0000256" key="1">
    <source>
        <dbReference type="ARBA" id="ARBA00001954"/>
    </source>
</evidence>
<comment type="caution">
    <text evidence="7">The sequence shown here is derived from an EMBL/GenBank/DDBJ whole genome shotgun (WGS) entry which is preliminary data.</text>
</comment>
<dbReference type="Pfam" id="PF08007">
    <property type="entry name" value="JmjC_2"/>
    <property type="match status" value="1"/>
</dbReference>
<evidence type="ECO:0000256" key="4">
    <source>
        <dbReference type="ARBA" id="ARBA00023002"/>
    </source>
</evidence>
<comment type="cofactor">
    <cofactor evidence="1">
        <name>Fe(2+)</name>
        <dbReference type="ChEBI" id="CHEBI:29033"/>
    </cofactor>
</comment>
<dbReference type="PANTHER" id="PTHR13096:SF8">
    <property type="entry name" value="RIBOSOMAL OXYGENASE 1"/>
    <property type="match status" value="1"/>
</dbReference>
<dbReference type="GO" id="GO:0046872">
    <property type="term" value="F:metal ion binding"/>
    <property type="evidence" value="ECO:0007669"/>
    <property type="project" value="UniProtKB-KW"/>
</dbReference>
<dbReference type="InterPro" id="IPR039994">
    <property type="entry name" value="NO66-like"/>
</dbReference>